<dbReference type="Pfam" id="PF05853">
    <property type="entry name" value="BKACE"/>
    <property type="match status" value="1"/>
</dbReference>
<dbReference type="InterPro" id="IPR008567">
    <property type="entry name" value="BKACE"/>
</dbReference>
<dbReference type="Gene3D" id="3.20.20.70">
    <property type="entry name" value="Aldolase class I"/>
    <property type="match status" value="1"/>
</dbReference>
<dbReference type="PANTHER" id="PTHR37418:SF1">
    <property type="entry name" value="3-KETO-5-AMINOHEXANOATE CLEAVAGE PROTEIN"/>
    <property type="match status" value="1"/>
</dbReference>
<keyword evidence="2" id="KW-1185">Reference proteome</keyword>
<evidence type="ECO:0000313" key="1">
    <source>
        <dbReference type="EMBL" id="MCM2393726.1"/>
    </source>
</evidence>
<dbReference type="EMBL" id="JAMQAW010000083">
    <property type="protein sequence ID" value="MCM2393726.1"/>
    <property type="molecule type" value="Genomic_DNA"/>
</dbReference>
<proteinExistence type="predicted"/>
<dbReference type="RefSeq" id="WP_250924016.1">
    <property type="nucleotide sequence ID" value="NZ_JAMQAW010000083.1"/>
</dbReference>
<sequence>MNTPPSLWEAARTEMEEYAFVADATLQPRWDIPEKIAINVAVAGRAGLPASPDYPVDAEEYVDAASQVIEAGACGVHIDFTWVTDSKGRRLDKDLPPTEAYGLVLEPLRARFGNDFVANLNVLNGSTFDECLSPATAGLAEVAPCAAGHPEAFVTPAVRKLLECGVSPEIVVHSSGEVEFAKRRLFDTGIIAPGAQTNWIILYGLPVDVGRTLVSGAWADDTRSMAAHLFLMVDQIRRLDPGAAITVCNAGRAGLYITTLATMLGLNIRVGLEDSCWRHPNGDELLASNLELFTRARTIAAELGRSPATADEYRAQIGLPTRS</sequence>
<reference evidence="1" key="1">
    <citation type="submission" date="2022-06" db="EMBL/GenBank/DDBJ databases">
        <title>Genome public.</title>
        <authorList>
            <person name="Sun Q."/>
        </authorList>
    </citation>
    <scope>NUCLEOTIDE SEQUENCE</scope>
    <source>
        <strain evidence="1">CWNU-1</strain>
    </source>
</reference>
<accession>A0ABT0UZN0</accession>
<dbReference type="InterPro" id="IPR013785">
    <property type="entry name" value="Aldolase_TIM"/>
</dbReference>
<dbReference type="PANTHER" id="PTHR37418">
    <property type="entry name" value="3-KETO-5-AMINOHEXANOATE CLEAVAGE ENZYME-RELATED"/>
    <property type="match status" value="1"/>
</dbReference>
<gene>
    <name evidence="1" type="ORF">NBG84_36580</name>
</gene>
<evidence type="ECO:0000313" key="2">
    <source>
        <dbReference type="Proteomes" id="UP001431429"/>
    </source>
</evidence>
<name>A0ABT0UZN0_9ACTN</name>
<protein>
    <submittedName>
        <fullName evidence="1">3-keto-5-aminohexanoate cleavage protein</fullName>
    </submittedName>
</protein>
<organism evidence="1 2">
    <name type="scientific">Streptomyces albipurpureus</name>
    <dbReference type="NCBI Taxonomy" id="2897419"/>
    <lineage>
        <taxon>Bacteria</taxon>
        <taxon>Bacillati</taxon>
        <taxon>Actinomycetota</taxon>
        <taxon>Actinomycetes</taxon>
        <taxon>Kitasatosporales</taxon>
        <taxon>Streptomycetaceae</taxon>
        <taxon>Streptomyces</taxon>
    </lineage>
</organism>
<dbReference type="Proteomes" id="UP001431429">
    <property type="component" value="Unassembled WGS sequence"/>
</dbReference>
<comment type="caution">
    <text evidence="1">The sequence shown here is derived from an EMBL/GenBank/DDBJ whole genome shotgun (WGS) entry which is preliminary data.</text>
</comment>